<accession>A0AAE3MZI5</accession>
<keyword evidence="5 8" id="KW-0812">Transmembrane</keyword>
<evidence type="ECO:0000256" key="6">
    <source>
        <dbReference type="ARBA" id="ARBA00022989"/>
    </source>
</evidence>
<feature type="transmembrane region" description="Helical" evidence="8">
    <location>
        <begin position="147"/>
        <end position="170"/>
    </location>
</feature>
<gene>
    <name evidence="10" type="ORF">NOF55_09455</name>
</gene>
<keyword evidence="3 8" id="KW-0813">Transport</keyword>
<feature type="domain" description="ABC transmembrane type-1" evidence="9">
    <location>
        <begin position="21"/>
        <end position="209"/>
    </location>
</feature>
<reference evidence="10" key="1">
    <citation type="submission" date="2022-07" db="EMBL/GenBank/DDBJ databases">
        <title>Ectorhizobium quercum gen.nov., sp. nov.</title>
        <authorList>
            <person name="Ma T."/>
            <person name="Li Y."/>
        </authorList>
    </citation>
    <scope>NUCLEOTIDE SEQUENCE</scope>
    <source>
        <strain evidence="10">BDR2-2</strain>
    </source>
</reference>
<evidence type="ECO:0000256" key="5">
    <source>
        <dbReference type="ARBA" id="ARBA00022692"/>
    </source>
</evidence>
<evidence type="ECO:0000256" key="2">
    <source>
        <dbReference type="ARBA" id="ARBA00010072"/>
    </source>
</evidence>
<feature type="transmembrane region" description="Helical" evidence="8">
    <location>
        <begin position="20"/>
        <end position="46"/>
    </location>
</feature>
<evidence type="ECO:0000256" key="8">
    <source>
        <dbReference type="RuleBase" id="RU363032"/>
    </source>
</evidence>
<comment type="caution">
    <text evidence="10">The sequence shown here is derived from an EMBL/GenBank/DDBJ whole genome shotgun (WGS) entry which is preliminary data.</text>
</comment>
<dbReference type="CDD" id="cd06261">
    <property type="entry name" value="TM_PBP2"/>
    <property type="match status" value="1"/>
</dbReference>
<name>A0AAE3MZI5_9HYPH</name>
<feature type="transmembrane region" description="Helical" evidence="8">
    <location>
        <begin position="190"/>
        <end position="212"/>
    </location>
</feature>
<proteinExistence type="inferred from homology"/>
<evidence type="ECO:0000313" key="10">
    <source>
        <dbReference type="EMBL" id="MCX8997331.1"/>
    </source>
</evidence>
<dbReference type="Pfam" id="PF00528">
    <property type="entry name" value="BPD_transp_1"/>
    <property type="match status" value="1"/>
</dbReference>
<dbReference type="PROSITE" id="PS50928">
    <property type="entry name" value="ABC_TM1"/>
    <property type="match status" value="1"/>
</dbReference>
<evidence type="ECO:0000256" key="4">
    <source>
        <dbReference type="ARBA" id="ARBA00022475"/>
    </source>
</evidence>
<keyword evidence="4" id="KW-1003">Cell membrane</keyword>
<comment type="subcellular location">
    <subcellularLocation>
        <location evidence="1">Cell inner membrane</location>
        <topology evidence="1">Multi-pass membrane protein</topology>
    </subcellularLocation>
    <subcellularLocation>
        <location evidence="8">Cell membrane</location>
        <topology evidence="8">Multi-pass membrane protein</topology>
    </subcellularLocation>
</comment>
<dbReference type="GO" id="GO:0022857">
    <property type="term" value="F:transmembrane transporter activity"/>
    <property type="evidence" value="ECO:0007669"/>
    <property type="project" value="InterPro"/>
</dbReference>
<comment type="similarity">
    <text evidence="2">Belongs to the binding-protein-dependent transport system permease family. HisMQ subfamily.</text>
</comment>
<dbReference type="InterPro" id="IPR000515">
    <property type="entry name" value="MetI-like"/>
</dbReference>
<dbReference type="NCBIfam" id="TIGR01726">
    <property type="entry name" value="HEQRo_perm_3TM"/>
    <property type="match status" value="1"/>
</dbReference>
<dbReference type="EMBL" id="JANFPI010000003">
    <property type="protein sequence ID" value="MCX8997331.1"/>
    <property type="molecule type" value="Genomic_DNA"/>
</dbReference>
<sequence>MNYRFDFEPVLARWPALLEGLWTTIQLTFFTTVVGILVGSVCAVLYTSGPRWVRLLVKSYVEIIRNTPLLIQAYFLIFGLASSGLRLPILVGAVIALTVNVSAYTTEIVRAGIESINRGQIEAAECLGLNRLQIYLHVIIRPALERVYPALTSQYVLLMLFSSIVSAVGVDELFGVANRIQSDTFRNFEVFVVVGVIYFVLSVLVRLAFHLIGQLLFPRRRRLGTSL</sequence>
<dbReference type="InterPro" id="IPR035906">
    <property type="entry name" value="MetI-like_sf"/>
</dbReference>
<dbReference type="GO" id="GO:0043190">
    <property type="term" value="C:ATP-binding cassette (ABC) transporter complex"/>
    <property type="evidence" value="ECO:0007669"/>
    <property type="project" value="InterPro"/>
</dbReference>
<dbReference type="InterPro" id="IPR043429">
    <property type="entry name" value="ArtM/GltK/GlnP/TcyL/YhdX-like"/>
</dbReference>
<dbReference type="InterPro" id="IPR010065">
    <property type="entry name" value="AA_ABC_transptr_permease_3TM"/>
</dbReference>
<dbReference type="PANTHER" id="PTHR30614:SF35">
    <property type="entry name" value="ABC TRANSPORTER PERMEASE PROTEIN"/>
    <property type="match status" value="1"/>
</dbReference>
<keyword evidence="11" id="KW-1185">Reference proteome</keyword>
<dbReference type="Gene3D" id="1.10.3720.10">
    <property type="entry name" value="MetI-like"/>
    <property type="match status" value="1"/>
</dbReference>
<keyword evidence="7 8" id="KW-0472">Membrane</keyword>
<evidence type="ECO:0000256" key="1">
    <source>
        <dbReference type="ARBA" id="ARBA00004429"/>
    </source>
</evidence>
<dbReference type="RefSeq" id="WP_306411122.1">
    <property type="nucleotide sequence ID" value="NZ_JANFPI010000003.1"/>
</dbReference>
<keyword evidence="6 8" id="KW-1133">Transmembrane helix</keyword>
<dbReference type="AlphaFoldDB" id="A0AAE3MZI5"/>
<dbReference type="SUPFAM" id="SSF161098">
    <property type="entry name" value="MetI-like"/>
    <property type="match status" value="1"/>
</dbReference>
<evidence type="ECO:0000259" key="9">
    <source>
        <dbReference type="PROSITE" id="PS50928"/>
    </source>
</evidence>
<evidence type="ECO:0000256" key="3">
    <source>
        <dbReference type="ARBA" id="ARBA00022448"/>
    </source>
</evidence>
<dbReference type="GO" id="GO:0006865">
    <property type="term" value="P:amino acid transport"/>
    <property type="evidence" value="ECO:0007669"/>
    <property type="project" value="TreeGrafter"/>
</dbReference>
<protein>
    <submittedName>
        <fullName evidence="10">Amino acid ABC transporter permease</fullName>
    </submittedName>
</protein>
<dbReference type="Proteomes" id="UP001208771">
    <property type="component" value="Unassembled WGS sequence"/>
</dbReference>
<organism evidence="10 11">
    <name type="scientific">Ectorhizobium quercum</name>
    <dbReference type="NCBI Taxonomy" id="2965071"/>
    <lineage>
        <taxon>Bacteria</taxon>
        <taxon>Pseudomonadati</taxon>
        <taxon>Pseudomonadota</taxon>
        <taxon>Alphaproteobacteria</taxon>
        <taxon>Hyphomicrobiales</taxon>
        <taxon>Rhizobiaceae</taxon>
        <taxon>Ectorhizobium</taxon>
    </lineage>
</organism>
<evidence type="ECO:0000256" key="7">
    <source>
        <dbReference type="ARBA" id="ARBA00023136"/>
    </source>
</evidence>
<evidence type="ECO:0000313" key="11">
    <source>
        <dbReference type="Proteomes" id="UP001208771"/>
    </source>
</evidence>
<dbReference type="PANTHER" id="PTHR30614">
    <property type="entry name" value="MEMBRANE COMPONENT OF AMINO ACID ABC TRANSPORTER"/>
    <property type="match status" value="1"/>
</dbReference>